<gene>
    <name evidence="11" type="ORF">CRV08_06360</name>
</gene>
<keyword evidence="9" id="KW-0472">Membrane</keyword>
<dbReference type="EC" id="2.7.13.3" evidence="2"/>
<feature type="domain" description="Histidine kinase" evidence="10">
    <location>
        <begin position="69"/>
        <end position="284"/>
    </location>
</feature>
<dbReference type="AlphaFoldDB" id="A0A4Q0YDC2"/>
<dbReference type="GO" id="GO:0005524">
    <property type="term" value="F:ATP binding"/>
    <property type="evidence" value="ECO:0007669"/>
    <property type="project" value="UniProtKB-KW"/>
</dbReference>
<sequence length="286" mass="32977">MFEQALENQQYIFLFLLITLALLFFILSKISYNKRLEKEVNKQLNELREKDKLLIAQSKLAAVGETLAHIAHQWKQPLSQINSVVANIEADYEDKKLDDKRLEEHLNEIEKLTFYMSDTIESFNNYLQPNEEKESFSIKDAFDNAFALVYKLLESKQIECKFEIEKDFKILGVKKEFVQAILVILNNAKDVLVDNNIEKPKINIFIGEVDNKAYLEISDNGGGIPSELFEKIFDPYFTTKPHSQGTGHGLCMAKMIVEKSMHGKLKVENIRFGAKFSILLSKDNNE</sequence>
<dbReference type="RefSeq" id="WP_128980255.1">
    <property type="nucleotide sequence ID" value="NZ_PDKJ01000005.1"/>
</dbReference>
<dbReference type="Proteomes" id="UP000290172">
    <property type="component" value="Unassembled WGS sequence"/>
</dbReference>
<dbReference type="SUPFAM" id="SSF55874">
    <property type="entry name" value="ATPase domain of HSP90 chaperone/DNA topoisomerase II/histidine kinase"/>
    <property type="match status" value="1"/>
</dbReference>
<dbReference type="PROSITE" id="PS50109">
    <property type="entry name" value="HIS_KIN"/>
    <property type="match status" value="1"/>
</dbReference>
<keyword evidence="4" id="KW-0808">Transferase</keyword>
<dbReference type="PANTHER" id="PTHR43065">
    <property type="entry name" value="SENSOR HISTIDINE KINASE"/>
    <property type="match status" value="1"/>
</dbReference>
<protein>
    <recommendedName>
        <fullName evidence="2">histidine kinase</fullName>
        <ecNumber evidence="2">2.7.13.3</ecNumber>
    </recommendedName>
</protein>
<keyword evidence="6" id="KW-0418">Kinase</keyword>
<keyword evidence="5" id="KW-0547">Nucleotide-binding</keyword>
<feature type="transmembrane region" description="Helical" evidence="9">
    <location>
        <begin position="12"/>
        <end position="32"/>
    </location>
</feature>
<dbReference type="GO" id="GO:0000155">
    <property type="term" value="F:phosphorelay sensor kinase activity"/>
    <property type="evidence" value="ECO:0007669"/>
    <property type="project" value="InterPro"/>
</dbReference>
<keyword evidence="3" id="KW-0597">Phosphoprotein</keyword>
<keyword evidence="9" id="KW-0812">Transmembrane</keyword>
<dbReference type="SMART" id="SM00387">
    <property type="entry name" value="HATPase_c"/>
    <property type="match status" value="1"/>
</dbReference>
<comment type="caution">
    <text evidence="11">The sequence shown here is derived from an EMBL/GenBank/DDBJ whole genome shotgun (WGS) entry which is preliminary data.</text>
</comment>
<dbReference type="InterPro" id="IPR036890">
    <property type="entry name" value="HATPase_C_sf"/>
</dbReference>
<evidence type="ECO:0000256" key="1">
    <source>
        <dbReference type="ARBA" id="ARBA00000085"/>
    </source>
</evidence>
<accession>A0A4Q0YDC2</accession>
<evidence type="ECO:0000256" key="5">
    <source>
        <dbReference type="ARBA" id="ARBA00022741"/>
    </source>
</evidence>
<evidence type="ECO:0000259" key="10">
    <source>
        <dbReference type="PROSITE" id="PS50109"/>
    </source>
</evidence>
<dbReference type="SUPFAM" id="SSF47384">
    <property type="entry name" value="Homodimeric domain of signal transducing histidine kinase"/>
    <property type="match status" value="1"/>
</dbReference>
<organism evidence="11 12">
    <name type="scientific">Halarcobacter ebronensis</name>
    <dbReference type="NCBI Taxonomy" id="1462615"/>
    <lineage>
        <taxon>Bacteria</taxon>
        <taxon>Pseudomonadati</taxon>
        <taxon>Campylobacterota</taxon>
        <taxon>Epsilonproteobacteria</taxon>
        <taxon>Campylobacterales</taxon>
        <taxon>Arcobacteraceae</taxon>
        <taxon>Halarcobacter</taxon>
    </lineage>
</organism>
<reference evidence="11 12" key="1">
    <citation type="submission" date="2017-10" db="EMBL/GenBank/DDBJ databases">
        <title>Genomics of the genus Arcobacter.</title>
        <authorList>
            <person name="Perez-Cataluna A."/>
            <person name="Figueras M.J."/>
        </authorList>
    </citation>
    <scope>NUCLEOTIDE SEQUENCE [LARGE SCALE GENOMIC DNA]</scope>
    <source>
        <strain evidence="11 12">CECT 8993</strain>
    </source>
</reference>
<dbReference type="Gene3D" id="1.10.287.130">
    <property type="match status" value="1"/>
</dbReference>
<keyword evidence="9" id="KW-1133">Transmembrane helix</keyword>
<dbReference type="Gene3D" id="3.30.565.10">
    <property type="entry name" value="Histidine kinase-like ATPase, C-terminal domain"/>
    <property type="match status" value="1"/>
</dbReference>
<dbReference type="InterPro" id="IPR003594">
    <property type="entry name" value="HATPase_dom"/>
</dbReference>
<dbReference type="PRINTS" id="PR00344">
    <property type="entry name" value="BCTRLSENSOR"/>
</dbReference>
<dbReference type="PANTHER" id="PTHR43065:SF10">
    <property type="entry name" value="PEROXIDE STRESS-ACTIVATED HISTIDINE KINASE MAK3"/>
    <property type="match status" value="1"/>
</dbReference>
<evidence type="ECO:0000256" key="2">
    <source>
        <dbReference type="ARBA" id="ARBA00012438"/>
    </source>
</evidence>
<dbReference type="Pfam" id="PF02518">
    <property type="entry name" value="HATPase_c"/>
    <property type="match status" value="1"/>
</dbReference>
<dbReference type="EMBL" id="PDKJ01000005">
    <property type="protein sequence ID" value="RXJ68450.1"/>
    <property type="molecule type" value="Genomic_DNA"/>
</dbReference>
<keyword evidence="7" id="KW-0067">ATP-binding</keyword>
<evidence type="ECO:0000256" key="3">
    <source>
        <dbReference type="ARBA" id="ARBA00022553"/>
    </source>
</evidence>
<evidence type="ECO:0000256" key="8">
    <source>
        <dbReference type="ARBA" id="ARBA00023012"/>
    </source>
</evidence>
<dbReference type="InterPro" id="IPR036097">
    <property type="entry name" value="HisK_dim/P_sf"/>
</dbReference>
<evidence type="ECO:0000256" key="7">
    <source>
        <dbReference type="ARBA" id="ARBA00022840"/>
    </source>
</evidence>
<name>A0A4Q0YDC2_9BACT</name>
<dbReference type="InterPro" id="IPR004358">
    <property type="entry name" value="Sig_transdc_His_kin-like_C"/>
</dbReference>
<keyword evidence="8" id="KW-0902">Two-component regulatory system</keyword>
<dbReference type="InterPro" id="IPR005467">
    <property type="entry name" value="His_kinase_dom"/>
</dbReference>
<evidence type="ECO:0000256" key="9">
    <source>
        <dbReference type="SAM" id="Phobius"/>
    </source>
</evidence>
<comment type="catalytic activity">
    <reaction evidence="1">
        <text>ATP + protein L-histidine = ADP + protein N-phospho-L-histidine.</text>
        <dbReference type="EC" id="2.7.13.3"/>
    </reaction>
</comment>
<evidence type="ECO:0000256" key="4">
    <source>
        <dbReference type="ARBA" id="ARBA00022679"/>
    </source>
</evidence>
<evidence type="ECO:0000313" key="11">
    <source>
        <dbReference type="EMBL" id="RXJ68450.1"/>
    </source>
</evidence>
<evidence type="ECO:0000256" key="6">
    <source>
        <dbReference type="ARBA" id="ARBA00022777"/>
    </source>
</evidence>
<proteinExistence type="predicted"/>
<evidence type="ECO:0000313" key="12">
    <source>
        <dbReference type="Proteomes" id="UP000290172"/>
    </source>
</evidence>